<dbReference type="PANTHER" id="PTHR21310:SF13">
    <property type="entry name" value="AMINOGLYCOSIDE PHOSPHOTRANSFERASE DOMAIN-CONTAINING PROTEIN"/>
    <property type="match status" value="1"/>
</dbReference>
<dbReference type="STRING" id="27342.A0A0H2QYU3"/>
<sequence>MEDDVVSVFSYDEEEGCIPDQFSLTALRAEADRIFYPRKCSLQKFEEGGYHKVYDIKTSDGEDMGVVARVACPAFPKDKMDSEVATLKYLAKKTSVPVPAVIFWNSDADNAVGAEYMFISKVPGVPATSIWSEMSIDKKKNLVRQVAENLMKLWSLRFDAIGSLYLNENRNDFVVGPIVENHFLTKCDGFPRIKEPIDLSEFRGPFTSISSYLQSGLRSELRLCAERRDDLIVEADGSPERVESGRKGMEKALELCEIYPGDKPLTNDTKEPITLKLGDFRLANIMVNSFFDLPYLV</sequence>
<evidence type="ECO:0000313" key="3">
    <source>
        <dbReference type="Proteomes" id="UP000053477"/>
    </source>
</evidence>
<organism evidence="2 3">
    <name type="scientific">Schizopora paradoxa</name>
    <dbReference type="NCBI Taxonomy" id="27342"/>
    <lineage>
        <taxon>Eukaryota</taxon>
        <taxon>Fungi</taxon>
        <taxon>Dikarya</taxon>
        <taxon>Basidiomycota</taxon>
        <taxon>Agaricomycotina</taxon>
        <taxon>Agaricomycetes</taxon>
        <taxon>Hymenochaetales</taxon>
        <taxon>Schizoporaceae</taxon>
        <taxon>Schizopora</taxon>
    </lineage>
</organism>
<dbReference type="PANTHER" id="PTHR21310">
    <property type="entry name" value="AMINOGLYCOSIDE PHOSPHOTRANSFERASE-RELATED-RELATED"/>
    <property type="match status" value="1"/>
</dbReference>
<dbReference type="InterPro" id="IPR051678">
    <property type="entry name" value="AGP_Transferase"/>
</dbReference>
<dbReference type="InParanoid" id="A0A0H2QYU3"/>
<dbReference type="InterPro" id="IPR011009">
    <property type="entry name" value="Kinase-like_dom_sf"/>
</dbReference>
<keyword evidence="3" id="KW-1185">Reference proteome</keyword>
<proteinExistence type="predicted"/>
<name>A0A0H2QYU3_9AGAM</name>
<protein>
    <recommendedName>
        <fullName evidence="1">Aminoglycoside phosphotransferase domain-containing protein</fullName>
    </recommendedName>
</protein>
<feature type="domain" description="Aminoglycoside phosphotransferase" evidence="1">
    <location>
        <begin position="43"/>
        <end position="167"/>
    </location>
</feature>
<dbReference type="EMBL" id="KQ086497">
    <property type="protein sequence ID" value="KLO04574.1"/>
    <property type="molecule type" value="Genomic_DNA"/>
</dbReference>
<dbReference type="InterPro" id="IPR002575">
    <property type="entry name" value="Aminoglycoside_PTrfase"/>
</dbReference>
<evidence type="ECO:0000313" key="2">
    <source>
        <dbReference type="EMBL" id="KLO04574.1"/>
    </source>
</evidence>
<dbReference type="Pfam" id="PF01636">
    <property type="entry name" value="APH"/>
    <property type="match status" value="1"/>
</dbReference>
<reference evidence="2 3" key="1">
    <citation type="submission" date="2015-04" db="EMBL/GenBank/DDBJ databases">
        <title>Complete genome sequence of Schizopora paradoxa KUC8140, a cosmopolitan wood degrader in East Asia.</title>
        <authorList>
            <consortium name="DOE Joint Genome Institute"/>
            <person name="Min B."/>
            <person name="Park H."/>
            <person name="Jang Y."/>
            <person name="Kim J.-J."/>
            <person name="Kim K.H."/>
            <person name="Pangilinan J."/>
            <person name="Lipzen A."/>
            <person name="Riley R."/>
            <person name="Grigoriev I.V."/>
            <person name="Spatafora J.W."/>
            <person name="Choi I.-G."/>
        </authorList>
    </citation>
    <scope>NUCLEOTIDE SEQUENCE [LARGE SCALE GENOMIC DNA]</scope>
    <source>
        <strain evidence="2 3">KUC8140</strain>
    </source>
</reference>
<gene>
    <name evidence="2" type="ORF">SCHPADRAFT_840467</name>
</gene>
<evidence type="ECO:0000259" key="1">
    <source>
        <dbReference type="Pfam" id="PF01636"/>
    </source>
</evidence>
<dbReference type="SUPFAM" id="SSF56112">
    <property type="entry name" value="Protein kinase-like (PK-like)"/>
    <property type="match status" value="1"/>
</dbReference>
<dbReference type="OrthoDB" id="10003767at2759"/>
<dbReference type="Proteomes" id="UP000053477">
    <property type="component" value="Unassembled WGS sequence"/>
</dbReference>
<dbReference type="Gene3D" id="3.30.200.20">
    <property type="entry name" value="Phosphorylase Kinase, domain 1"/>
    <property type="match status" value="1"/>
</dbReference>
<accession>A0A0H2QYU3</accession>
<dbReference type="AlphaFoldDB" id="A0A0H2QYU3"/>